<dbReference type="AlphaFoldDB" id="A0A0C9MKE6"/>
<feature type="compositionally biased region" description="Basic and acidic residues" evidence="1">
    <location>
        <begin position="25"/>
        <end position="38"/>
    </location>
</feature>
<evidence type="ECO:0000313" key="2">
    <source>
        <dbReference type="EMBL" id="GAN03612.1"/>
    </source>
</evidence>
<organism evidence="2">
    <name type="scientific">Mucor ambiguus</name>
    <dbReference type="NCBI Taxonomy" id="91626"/>
    <lineage>
        <taxon>Eukaryota</taxon>
        <taxon>Fungi</taxon>
        <taxon>Fungi incertae sedis</taxon>
        <taxon>Mucoromycota</taxon>
        <taxon>Mucoromycotina</taxon>
        <taxon>Mucoromycetes</taxon>
        <taxon>Mucorales</taxon>
        <taxon>Mucorineae</taxon>
        <taxon>Mucoraceae</taxon>
        <taxon>Mucor</taxon>
    </lineage>
</organism>
<keyword evidence="3" id="KW-1185">Reference proteome</keyword>
<sequence>MSDSSSRSEHLIKAKTVNNSSSSRQHQDSKERTADTKNKHLLNKNTKTTVSKWQQQQQVVPNYQEKTLPKQQVNDSRSSSEHLNTKTITTSERQQQQTAPKHQECSSTNKNQPLAWLPQKCSKESKAESKLKEFCDYKQH</sequence>
<feature type="region of interest" description="Disordered" evidence="1">
    <location>
        <begin position="1"/>
        <end position="140"/>
    </location>
</feature>
<name>A0A0C9MKE6_9FUNG</name>
<proteinExistence type="predicted"/>
<evidence type="ECO:0000256" key="1">
    <source>
        <dbReference type="SAM" id="MobiDB-lite"/>
    </source>
</evidence>
<protein>
    <submittedName>
        <fullName evidence="2">Uncharacterized protein</fullName>
    </submittedName>
</protein>
<feature type="compositionally biased region" description="Polar residues" evidence="1">
    <location>
        <begin position="85"/>
        <end position="112"/>
    </location>
</feature>
<dbReference type="EMBL" id="DF836333">
    <property type="protein sequence ID" value="GAN03612.1"/>
    <property type="molecule type" value="Genomic_DNA"/>
</dbReference>
<reference evidence="2" key="1">
    <citation type="submission" date="2014-09" db="EMBL/GenBank/DDBJ databases">
        <title>Draft genome sequence of an oleaginous Mucoromycotina fungus Mucor ambiguus NBRC6742.</title>
        <authorList>
            <person name="Takeda I."/>
            <person name="Yamane N."/>
            <person name="Morita T."/>
            <person name="Tamano K."/>
            <person name="Machida M."/>
            <person name="Baker S."/>
            <person name="Koike H."/>
        </authorList>
    </citation>
    <scope>NUCLEOTIDE SEQUENCE</scope>
    <source>
        <strain evidence="2">NBRC 6742</strain>
    </source>
</reference>
<gene>
    <name evidence="2" type="ORF">MAM1_0044d03067</name>
</gene>
<accession>A0A0C9MKE6</accession>
<feature type="compositionally biased region" description="Basic and acidic residues" evidence="1">
    <location>
        <begin position="121"/>
        <end position="140"/>
    </location>
</feature>
<feature type="compositionally biased region" description="Basic and acidic residues" evidence="1">
    <location>
        <begin position="1"/>
        <end position="12"/>
    </location>
</feature>
<dbReference type="Proteomes" id="UP000053815">
    <property type="component" value="Unassembled WGS sequence"/>
</dbReference>
<evidence type="ECO:0000313" key="3">
    <source>
        <dbReference type="Proteomes" id="UP000053815"/>
    </source>
</evidence>
<feature type="compositionally biased region" description="Low complexity" evidence="1">
    <location>
        <begin position="43"/>
        <end position="60"/>
    </location>
</feature>